<dbReference type="GO" id="GO:0007219">
    <property type="term" value="P:Notch signaling pathway"/>
    <property type="evidence" value="ECO:0007669"/>
    <property type="project" value="UniProtKB-KW"/>
</dbReference>
<comment type="pathway">
    <text evidence="3">Protein modification; protein ubiquitination.</text>
</comment>
<keyword evidence="7" id="KW-0479">Metal-binding</keyword>
<dbReference type="Pfam" id="PF07177">
    <property type="entry name" value="Neuralized"/>
    <property type="match status" value="2"/>
</dbReference>
<organism evidence="17 18">
    <name type="scientific">Ridgeia piscesae</name>
    <name type="common">Tubeworm</name>
    <dbReference type="NCBI Taxonomy" id="27915"/>
    <lineage>
        <taxon>Eukaryota</taxon>
        <taxon>Metazoa</taxon>
        <taxon>Spiralia</taxon>
        <taxon>Lophotrochozoa</taxon>
        <taxon>Annelida</taxon>
        <taxon>Polychaeta</taxon>
        <taxon>Sedentaria</taxon>
        <taxon>Canalipalpata</taxon>
        <taxon>Sabellida</taxon>
        <taxon>Siboglinidae</taxon>
        <taxon>Ridgeia</taxon>
    </lineage>
</organism>
<keyword evidence="10" id="KW-0833">Ubl conjugation pathway</keyword>
<dbReference type="SMART" id="SM00184">
    <property type="entry name" value="RING"/>
    <property type="match status" value="1"/>
</dbReference>
<evidence type="ECO:0000256" key="11">
    <source>
        <dbReference type="ARBA" id="ARBA00022833"/>
    </source>
</evidence>
<comment type="catalytic activity">
    <reaction evidence="1">
        <text>S-ubiquitinyl-[E2 ubiquitin-conjugating enzyme]-L-cysteine + [acceptor protein]-L-lysine = [E2 ubiquitin-conjugating enzyme]-L-cysteine + N(6)-ubiquitinyl-[acceptor protein]-L-lysine.</text>
        <dbReference type="EC" id="2.3.2.27"/>
    </reaction>
</comment>
<accession>A0AAD9KG57</accession>
<name>A0AAD9KG57_RIDPI</name>
<gene>
    <name evidence="17" type="ORF">NP493_1114g00057</name>
</gene>
<keyword evidence="5" id="KW-0963">Cytoplasm</keyword>
<dbReference type="Pfam" id="PF13920">
    <property type="entry name" value="zf-C3HC4_3"/>
    <property type="match status" value="1"/>
</dbReference>
<dbReference type="Gene3D" id="2.60.120.920">
    <property type="match status" value="2"/>
</dbReference>
<dbReference type="InterPro" id="IPR043136">
    <property type="entry name" value="B30.2/SPRY_sf"/>
</dbReference>
<dbReference type="EC" id="2.3.2.27" evidence="4"/>
<evidence type="ECO:0000256" key="3">
    <source>
        <dbReference type="ARBA" id="ARBA00004906"/>
    </source>
</evidence>
<dbReference type="PANTHER" id="PTHR12429:SF6">
    <property type="entry name" value="PROTEIN NEURALIZED"/>
    <property type="match status" value="1"/>
</dbReference>
<dbReference type="AlphaFoldDB" id="A0AAD9KG57"/>
<dbReference type="GO" id="GO:0005737">
    <property type="term" value="C:cytoplasm"/>
    <property type="evidence" value="ECO:0007669"/>
    <property type="project" value="UniProtKB-SubCell"/>
</dbReference>
<keyword evidence="9 13" id="KW-0863">Zinc-finger</keyword>
<reference evidence="17" key="1">
    <citation type="journal article" date="2023" name="Mol. Biol. Evol.">
        <title>Third-Generation Sequencing Reveals the Adaptive Role of the Epigenome in Three Deep-Sea Polychaetes.</title>
        <authorList>
            <person name="Perez M."/>
            <person name="Aroh O."/>
            <person name="Sun Y."/>
            <person name="Lan Y."/>
            <person name="Juniper S.K."/>
            <person name="Young C.R."/>
            <person name="Angers B."/>
            <person name="Qian P.Y."/>
        </authorList>
    </citation>
    <scope>NUCLEOTIDE SEQUENCE</scope>
    <source>
        <strain evidence="17">R07B-5</strain>
    </source>
</reference>
<dbReference type="GO" id="GO:0061630">
    <property type="term" value="F:ubiquitin protein ligase activity"/>
    <property type="evidence" value="ECO:0007669"/>
    <property type="project" value="UniProtKB-EC"/>
</dbReference>
<keyword evidence="6" id="KW-0808">Transferase</keyword>
<dbReference type="Gene3D" id="3.30.40.10">
    <property type="entry name" value="Zinc/RING finger domain, C3HC4 (zinc finger)"/>
    <property type="match status" value="1"/>
</dbReference>
<dbReference type="SMART" id="SM00588">
    <property type="entry name" value="NEUZ"/>
    <property type="match status" value="2"/>
</dbReference>
<dbReference type="GO" id="GO:0008270">
    <property type="term" value="F:zinc ion binding"/>
    <property type="evidence" value="ECO:0007669"/>
    <property type="project" value="UniProtKB-KW"/>
</dbReference>
<evidence type="ECO:0000259" key="16">
    <source>
        <dbReference type="PROSITE" id="PS51065"/>
    </source>
</evidence>
<feature type="domain" description="NHR" evidence="16">
    <location>
        <begin position="16"/>
        <end position="171"/>
    </location>
</feature>
<keyword evidence="8" id="KW-0677">Repeat</keyword>
<dbReference type="InterPro" id="IPR013083">
    <property type="entry name" value="Znf_RING/FYVE/PHD"/>
</dbReference>
<evidence type="ECO:0000256" key="9">
    <source>
        <dbReference type="ARBA" id="ARBA00022771"/>
    </source>
</evidence>
<evidence type="ECO:0000256" key="1">
    <source>
        <dbReference type="ARBA" id="ARBA00000900"/>
    </source>
</evidence>
<evidence type="ECO:0000313" key="17">
    <source>
        <dbReference type="EMBL" id="KAK2171018.1"/>
    </source>
</evidence>
<evidence type="ECO:0000256" key="6">
    <source>
        <dbReference type="ARBA" id="ARBA00022679"/>
    </source>
</evidence>
<feature type="region of interest" description="Disordered" evidence="14">
    <location>
        <begin position="416"/>
        <end position="480"/>
    </location>
</feature>
<keyword evidence="18" id="KW-1185">Reference proteome</keyword>
<feature type="domain" description="RING-type" evidence="15">
    <location>
        <begin position="581"/>
        <end position="621"/>
    </location>
</feature>
<evidence type="ECO:0000313" key="18">
    <source>
        <dbReference type="Proteomes" id="UP001209878"/>
    </source>
</evidence>
<dbReference type="FunFam" id="3.30.40.10:FF:000056">
    <property type="entry name" value="Putative E3 ubiquitin-protein ligase NEURL1B"/>
    <property type="match status" value="1"/>
</dbReference>
<dbReference type="PANTHER" id="PTHR12429">
    <property type="entry name" value="NEURALIZED"/>
    <property type="match status" value="1"/>
</dbReference>
<evidence type="ECO:0000256" key="14">
    <source>
        <dbReference type="SAM" id="MobiDB-lite"/>
    </source>
</evidence>
<evidence type="ECO:0000256" key="12">
    <source>
        <dbReference type="ARBA" id="ARBA00022976"/>
    </source>
</evidence>
<evidence type="ECO:0000256" key="5">
    <source>
        <dbReference type="ARBA" id="ARBA00022490"/>
    </source>
</evidence>
<evidence type="ECO:0000256" key="2">
    <source>
        <dbReference type="ARBA" id="ARBA00004496"/>
    </source>
</evidence>
<dbReference type="FunFam" id="2.60.120.920:FF:000005">
    <property type="entry name" value="Putative E3 ubiquitin-protein ligase NEURL1B"/>
    <property type="match status" value="2"/>
</dbReference>
<evidence type="ECO:0000256" key="13">
    <source>
        <dbReference type="PROSITE-ProRule" id="PRU00175"/>
    </source>
</evidence>
<keyword evidence="11" id="KW-0862">Zinc</keyword>
<dbReference type="InterPro" id="IPR037962">
    <property type="entry name" value="Neuralized"/>
</dbReference>
<evidence type="ECO:0000256" key="10">
    <source>
        <dbReference type="ARBA" id="ARBA00022786"/>
    </source>
</evidence>
<evidence type="ECO:0000256" key="7">
    <source>
        <dbReference type="ARBA" id="ARBA00022723"/>
    </source>
</evidence>
<comment type="subcellular location">
    <subcellularLocation>
        <location evidence="2">Cytoplasm</location>
    </subcellularLocation>
</comment>
<dbReference type="PROSITE" id="PS51065">
    <property type="entry name" value="NHR"/>
    <property type="match status" value="2"/>
</dbReference>
<keyword evidence="12" id="KW-0914">Notch signaling pathway</keyword>
<comment type="caution">
    <text evidence="17">The sequence shown here is derived from an EMBL/GenBank/DDBJ whole genome shotgun (WGS) entry which is preliminary data.</text>
</comment>
<feature type="domain" description="NHR" evidence="16">
    <location>
        <begin position="255"/>
        <end position="414"/>
    </location>
</feature>
<evidence type="ECO:0000259" key="15">
    <source>
        <dbReference type="PROSITE" id="PS50089"/>
    </source>
</evidence>
<dbReference type="Proteomes" id="UP001209878">
    <property type="component" value="Unassembled WGS sequence"/>
</dbReference>
<dbReference type="EMBL" id="JAODUO010001113">
    <property type="protein sequence ID" value="KAK2171018.1"/>
    <property type="molecule type" value="Genomic_DNA"/>
</dbReference>
<feature type="compositionally biased region" description="Polar residues" evidence="14">
    <location>
        <begin position="416"/>
        <end position="432"/>
    </location>
</feature>
<sequence length="633" mass="68693">MACASELGPNAMKGYPLQFHTTHSDHVQLSADKRRANRVESFCKGICFSNRSVAINERVYIKFSDVSTSWSGVVRFGFTSCNPATINSAELPRYACPDLTNKPGYWAKALPERYAEKDTVLFFYVTRGGDVMYGVNGEENGLFFSGVHTNSPIWALIDIYGNTISVEFVDGYQLNNVSAALMNNGGNLGSSCSPGGSSVMTTATTIQHDNWQNSSIPSPQISTPVTLQSNFSASPPSELAPPLPRASSQNAHYTPLPFHSTIGRNVCLSPDKTIAVRLKHEYCNGYVFSHRPMRCGETLVIQILSIMPVGDGLDIGGLAFGMTACNPASLKSEHLPDDSDMLLDRPEYWIVNKDVCAKPKVGDELSFLLTHQGEVRYGKNGHVVATLMHYDKTLPMWMFFDVFGNTQKIKSHGILNTTAQSPSSTGPSSRLTVSLPPPRPPQPDIVASTTVVPPRPPPPHQRALPSVPAMPPSLPPKQYKSAPQLLPQPAVPTAQAPLQLQLRHCHSGASITGSLPPPLIPTPVSTNPFLSSPVEPMANIQLQEALTTKMVLMPAASGGSVTVVQQDGWSEEAADNASNECSVCFEKAVDCVLYTCGHMCLCYECAIDIKNNQNALCPICRQEIKDVIKTYRS</sequence>
<dbReference type="InterPro" id="IPR006573">
    <property type="entry name" value="NHR_dom"/>
</dbReference>
<dbReference type="InterPro" id="IPR001841">
    <property type="entry name" value="Znf_RING"/>
</dbReference>
<evidence type="ECO:0000256" key="4">
    <source>
        <dbReference type="ARBA" id="ARBA00012483"/>
    </source>
</evidence>
<dbReference type="SUPFAM" id="SSF57850">
    <property type="entry name" value="RING/U-box"/>
    <property type="match status" value="1"/>
</dbReference>
<evidence type="ECO:0000256" key="8">
    <source>
        <dbReference type="ARBA" id="ARBA00022737"/>
    </source>
</evidence>
<dbReference type="PROSITE" id="PS50089">
    <property type="entry name" value="ZF_RING_2"/>
    <property type="match status" value="1"/>
</dbReference>
<proteinExistence type="predicted"/>
<dbReference type="CDD" id="cd16647">
    <property type="entry name" value="mRING-HC-C3HC5_NEU1"/>
    <property type="match status" value="1"/>
</dbReference>
<protein>
    <recommendedName>
        <fullName evidence="4">RING-type E3 ubiquitin transferase</fullName>
        <ecNumber evidence="4">2.3.2.27</ecNumber>
    </recommendedName>
</protein>